<comment type="pathway">
    <text evidence="7">Protein modification; lipoprotein biosynthesis (diacylglyceryl transfer).</text>
</comment>
<comment type="subcellular location">
    <subcellularLocation>
        <location evidence="7">Cell membrane</location>
        <topology evidence="7">Multi-pass membrane protein</topology>
    </subcellularLocation>
</comment>
<dbReference type="AlphaFoldDB" id="A0A1Y5RRC7"/>
<comment type="catalytic activity">
    <reaction evidence="7">
        <text>L-cysteinyl-[prolipoprotein] + a 1,2-diacyl-sn-glycero-3-phospho-(1'-sn-glycerol) = an S-1,2-diacyl-sn-glyceryl-L-cysteinyl-[prolipoprotein] + sn-glycerol 1-phosphate + H(+)</text>
        <dbReference type="Rhea" id="RHEA:56712"/>
        <dbReference type="Rhea" id="RHEA-COMP:14679"/>
        <dbReference type="Rhea" id="RHEA-COMP:14680"/>
        <dbReference type="ChEBI" id="CHEBI:15378"/>
        <dbReference type="ChEBI" id="CHEBI:29950"/>
        <dbReference type="ChEBI" id="CHEBI:57685"/>
        <dbReference type="ChEBI" id="CHEBI:64716"/>
        <dbReference type="ChEBI" id="CHEBI:140658"/>
        <dbReference type="EC" id="2.5.1.145"/>
    </reaction>
</comment>
<keyword evidence="3 7" id="KW-0808">Transferase</keyword>
<feature type="transmembrane region" description="Helical" evidence="7">
    <location>
        <begin position="105"/>
        <end position="125"/>
    </location>
</feature>
<dbReference type="NCBIfam" id="TIGR00544">
    <property type="entry name" value="lgt"/>
    <property type="match status" value="1"/>
</dbReference>
<feature type="transmembrane region" description="Helical" evidence="7">
    <location>
        <begin position="145"/>
        <end position="163"/>
    </location>
</feature>
<keyword evidence="5 7" id="KW-1133">Transmembrane helix</keyword>
<feature type="transmembrane region" description="Helical" evidence="7">
    <location>
        <begin position="235"/>
        <end position="253"/>
    </location>
</feature>
<dbReference type="GO" id="GO:0005886">
    <property type="term" value="C:plasma membrane"/>
    <property type="evidence" value="ECO:0007669"/>
    <property type="project" value="UniProtKB-SubCell"/>
</dbReference>
<protein>
    <recommendedName>
        <fullName evidence="7">Phosphatidylglycerol--prolipoprotein diacylglyceryl transferase</fullName>
        <ecNumber evidence="7">2.5.1.145</ecNumber>
    </recommendedName>
</protein>
<keyword evidence="8" id="KW-0328">Glycosyltransferase</keyword>
<dbReference type="Pfam" id="PF01790">
    <property type="entry name" value="LGT"/>
    <property type="match status" value="1"/>
</dbReference>
<dbReference type="HAMAP" id="MF_01147">
    <property type="entry name" value="Lgt"/>
    <property type="match status" value="1"/>
</dbReference>
<keyword evidence="4 7" id="KW-0812">Transmembrane</keyword>
<evidence type="ECO:0000256" key="6">
    <source>
        <dbReference type="ARBA" id="ARBA00023136"/>
    </source>
</evidence>
<feature type="binding site" evidence="7">
    <location>
        <position position="188"/>
    </location>
    <ligand>
        <name>a 1,2-diacyl-sn-glycero-3-phospho-(1'-sn-glycerol)</name>
        <dbReference type="ChEBI" id="CHEBI:64716"/>
    </ligand>
</feature>
<evidence type="ECO:0000256" key="5">
    <source>
        <dbReference type="ARBA" id="ARBA00022989"/>
    </source>
</evidence>
<name>A0A1Y5RRC7_9RHOB</name>
<evidence type="ECO:0000256" key="1">
    <source>
        <dbReference type="ARBA" id="ARBA00007150"/>
    </source>
</evidence>
<feature type="transmembrane region" description="Helical" evidence="7">
    <location>
        <begin position="260"/>
        <end position="277"/>
    </location>
</feature>
<dbReference type="EC" id="2.5.1.145" evidence="7"/>
<keyword evidence="2 7" id="KW-1003">Cell membrane</keyword>
<evidence type="ECO:0000256" key="3">
    <source>
        <dbReference type="ARBA" id="ARBA00022679"/>
    </source>
</evidence>
<dbReference type="PROSITE" id="PS01311">
    <property type="entry name" value="LGT"/>
    <property type="match status" value="1"/>
</dbReference>
<dbReference type="InterPro" id="IPR001640">
    <property type="entry name" value="Lgt"/>
</dbReference>
<evidence type="ECO:0000256" key="2">
    <source>
        <dbReference type="ARBA" id="ARBA00022475"/>
    </source>
</evidence>
<dbReference type="PANTHER" id="PTHR30589">
    <property type="entry name" value="PROLIPOPROTEIN DIACYLGLYCERYL TRANSFERASE"/>
    <property type="match status" value="1"/>
</dbReference>
<keyword evidence="8" id="KW-0449">Lipoprotein</keyword>
<keyword evidence="6 7" id="KW-0472">Membrane</keyword>
<dbReference type="PANTHER" id="PTHR30589:SF0">
    <property type="entry name" value="PHOSPHATIDYLGLYCEROL--PROLIPOPROTEIN DIACYLGLYCERYL TRANSFERASE"/>
    <property type="match status" value="1"/>
</dbReference>
<dbReference type="EMBL" id="FWFS01000001">
    <property type="protein sequence ID" value="SLN20704.1"/>
    <property type="molecule type" value="Genomic_DNA"/>
</dbReference>
<evidence type="ECO:0000256" key="7">
    <source>
        <dbReference type="HAMAP-Rule" id="MF_01147"/>
    </source>
</evidence>
<evidence type="ECO:0000313" key="8">
    <source>
        <dbReference type="EMBL" id="SLN20704.1"/>
    </source>
</evidence>
<proteinExistence type="inferred from homology"/>
<evidence type="ECO:0000256" key="4">
    <source>
        <dbReference type="ARBA" id="ARBA00022692"/>
    </source>
</evidence>
<dbReference type="GO" id="GO:0008961">
    <property type="term" value="F:phosphatidylglycerol-prolipoprotein diacylglyceryl transferase activity"/>
    <property type="evidence" value="ECO:0007669"/>
    <property type="project" value="UniProtKB-UniRule"/>
</dbReference>
<accession>A0A1Y5RRC7</accession>
<dbReference type="GO" id="GO:0042158">
    <property type="term" value="P:lipoprotein biosynthetic process"/>
    <property type="evidence" value="ECO:0007669"/>
    <property type="project" value="UniProtKB-UniRule"/>
</dbReference>
<reference evidence="8 9" key="1">
    <citation type="submission" date="2017-03" db="EMBL/GenBank/DDBJ databases">
        <authorList>
            <person name="Afonso C.L."/>
            <person name="Miller P.J."/>
            <person name="Scott M.A."/>
            <person name="Spackman E."/>
            <person name="Goraichik I."/>
            <person name="Dimitrov K.M."/>
            <person name="Suarez D.L."/>
            <person name="Swayne D.E."/>
        </authorList>
    </citation>
    <scope>NUCLEOTIDE SEQUENCE [LARGE SCALE GENOMIC DNA]</scope>
    <source>
        <strain evidence="8 9">CECT 8620</strain>
    </source>
</reference>
<sequence length="328" mass="35939">MGRGRGFHKRARPRREQRAGVDFTRHSATDAAMMTIMPAVLQFPDLSPEIFSITLGGFSFALRWYALAYIAGIVIAWKLCTAALARDRLWPSNRAPMAPQNFEDLLTWIILGVIVGGRLGYVLFYRPGYYLANPVEIPMVWTGGMSFHGGFLGVVIAALAYGLRHKIALLSLGDLMAMATPPGLMLGRIANFINDELWGRPSTLPWAVVFPSDPAQDCPGVIGPCARHPSQLYEAGMEGLILGSLLIVLAWRFGAFKRRGLILGLFLAGYGLSRFIVEFFRQADGQFITPDNPLGHVALGMSMGQLLSLPMLLLGLVLAARAWRAPRA</sequence>
<feature type="transmembrane region" description="Helical" evidence="7">
    <location>
        <begin position="64"/>
        <end position="85"/>
    </location>
</feature>
<keyword evidence="9" id="KW-1185">Reference proteome</keyword>
<dbReference type="UniPathway" id="UPA00664"/>
<gene>
    <name evidence="7 8" type="primary">lgt</name>
    <name evidence="8" type="ORF">AQS8620_00549</name>
</gene>
<comment type="function">
    <text evidence="7">Catalyzes the transfer of the diacylglyceryl group from phosphatidylglycerol to the sulfhydryl group of the N-terminal cysteine of a prolipoprotein, the first step in the formation of mature lipoproteins.</text>
</comment>
<comment type="similarity">
    <text evidence="1 7">Belongs to the Lgt family.</text>
</comment>
<feature type="transmembrane region" description="Helical" evidence="7">
    <location>
        <begin position="297"/>
        <end position="320"/>
    </location>
</feature>
<evidence type="ECO:0000313" key="9">
    <source>
        <dbReference type="Proteomes" id="UP000193862"/>
    </source>
</evidence>
<organism evidence="8 9">
    <name type="scientific">Aquimixticola soesokkakensis</name>
    <dbReference type="NCBI Taxonomy" id="1519096"/>
    <lineage>
        <taxon>Bacteria</taxon>
        <taxon>Pseudomonadati</taxon>
        <taxon>Pseudomonadota</taxon>
        <taxon>Alphaproteobacteria</taxon>
        <taxon>Rhodobacterales</taxon>
        <taxon>Paracoccaceae</taxon>
        <taxon>Aquimixticola</taxon>
    </lineage>
</organism>
<feature type="transmembrane region" description="Helical" evidence="7">
    <location>
        <begin position="175"/>
        <end position="193"/>
    </location>
</feature>
<dbReference type="Proteomes" id="UP000193862">
    <property type="component" value="Unassembled WGS sequence"/>
</dbReference>